<proteinExistence type="predicted"/>
<protein>
    <recommendedName>
        <fullName evidence="3">Lipoprotein</fullName>
    </recommendedName>
</protein>
<organism evidence="1 2">
    <name type="scientific">Parabacteroides segnis</name>
    <dbReference type="NCBI Taxonomy" id="2763058"/>
    <lineage>
        <taxon>Bacteria</taxon>
        <taxon>Pseudomonadati</taxon>
        <taxon>Bacteroidota</taxon>
        <taxon>Bacteroidia</taxon>
        <taxon>Bacteroidales</taxon>
        <taxon>Tannerellaceae</taxon>
        <taxon>Parabacteroides</taxon>
    </lineage>
</organism>
<keyword evidence="2" id="KW-1185">Reference proteome</keyword>
<evidence type="ECO:0000313" key="1">
    <source>
        <dbReference type="EMBL" id="MBC5645967.1"/>
    </source>
</evidence>
<gene>
    <name evidence="1" type="ORF">H8S77_24130</name>
</gene>
<accession>A0ABR7E892</accession>
<dbReference type="EMBL" id="JACOOI010000041">
    <property type="protein sequence ID" value="MBC5645967.1"/>
    <property type="molecule type" value="Genomic_DNA"/>
</dbReference>
<evidence type="ECO:0000313" key="2">
    <source>
        <dbReference type="Proteomes" id="UP000644010"/>
    </source>
</evidence>
<dbReference type="SUPFAM" id="SSF50998">
    <property type="entry name" value="Quinoprotein alcohol dehydrogenase-like"/>
    <property type="match status" value="1"/>
</dbReference>
<name>A0ABR7E892_9BACT</name>
<dbReference type="PROSITE" id="PS51257">
    <property type="entry name" value="PROKAR_LIPOPROTEIN"/>
    <property type="match status" value="1"/>
</dbReference>
<evidence type="ECO:0008006" key="3">
    <source>
        <dbReference type="Google" id="ProtNLM"/>
    </source>
</evidence>
<dbReference type="Proteomes" id="UP000644010">
    <property type="component" value="Unassembled WGS sequence"/>
</dbReference>
<sequence length="600" mass="67917">MKRLLCAFCCIWLLCSCEYKIHENFIEVEKPQDSLYVSIDLNALTDGQTILLNKETALNYSLSAFGKEIKDVRFKMGNKVWSGDDIKPNGAIYINSVDFPSGTYTLDCEMFVRAGSGSIADQIGAEGAVGKKSWPVVVDYGLEVPGMFTSRTNEEGFFELTWPQLAPTHLKLKSYAVYRNYQGNYDRIIVAADKNYFVDKEMLGGTANYYVEALLDYEGKEELVWPLGNLDVSNDFEFRIVESDIKTVTVYWKAPYKSYLSFRIDEDIPFTPDGLEGTLEIPVTRFGSSAWWDLSKLVVSFSPVDNPSQVMLRREFEVGSPGIELPDERGGAWAYSPVTGLLYATNNMTLNSYSPQDVRLQKTYRQDTNWDNVIASPVSNKVVVFGEQALVLDGNTLSPVNSIRYERYSRILGITNDDKLLCYSYAPDGITCTVSVYDLDGTKIGEISFKGTNLQMSQDGKYLLYQDSFDVCLLSLKDYQETGRKILPLSYADYSSYRFNPAFPDQILVQFGDRLNIYHSPDFTLLKEIKREDEMTLEDIDPSTGNLLFYNSKRLKIVDSQSGQELLAMDAATFPWVHLLGNTLVSFDGFVFNIEKYLPQ</sequence>
<reference evidence="1 2" key="1">
    <citation type="submission" date="2020-08" db="EMBL/GenBank/DDBJ databases">
        <title>Genome public.</title>
        <authorList>
            <person name="Liu C."/>
            <person name="Sun Q."/>
        </authorList>
    </citation>
    <scope>NUCLEOTIDE SEQUENCE [LARGE SCALE GENOMIC DNA]</scope>
    <source>
        <strain evidence="1 2">BX2</strain>
    </source>
</reference>
<dbReference type="RefSeq" id="WP_186961541.1">
    <property type="nucleotide sequence ID" value="NZ_JACOOI010000041.1"/>
</dbReference>
<comment type="caution">
    <text evidence="1">The sequence shown here is derived from an EMBL/GenBank/DDBJ whole genome shotgun (WGS) entry which is preliminary data.</text>
</comment>
<dbReference type="InterPro" id="IPR011047">
    <property type="entry name" value="Quinoprotein_ADH-like_sf"/>
</dbReference>